<dbReference type="EMBL" id="FLQV01000960">
    <property type="protein sequence ID" value="SBS98814.1"/>
    <property type="molecule type" value="Genomic_DNA"/>
</dbReference>
<dbReference type="Proteomes" id="UP000078546">
    <property type="component" value="Unassembled WGS sequence"/>
</dbReference>
<dbReference type="AlphaFoldDB" id="A0A1A8X0P5"/>
<protein>
    <submittedName>
        <fullName evidence="1">Uncharacterized protein</fullName>
    </submittedName>
</protein>
<sequence>SFSFKNGKDPRDNELDILPIKHHYYYFDFKKGDCMIDIHYVALQDVDEKNQDTHGTAFLTYFPEKNHRILPTLSCNHEETSRRKQLLSDKDDRQLFPQEQASGHVPVTQLDQSYGTFLEGESAPQSDKSITRHSQIITDVTFSARNLITLFILYIEIRISLKISVLCIVLIGTRTQNFLGRKGLVGFKLNNLQTIEMTEYASEKEHINFGIRRICVVYHSG</sequence>
<accession>A0A1A8X0P5</accession>
<evidence type="ECO:0000313" key="1">
    <source>
        <dbReference type="EMBL" id="SBS98814.1"/>
    </source>
</evidence>
<name>A0A1A8X0P5_PLAOA</name>
<gene>
    <name evidence="1" type="ORF">POVCU1_048950</name>
</gene>
<proteinExistence type="predicted"/>
<organism evidence="1 2">
    <name type="scientific">Plasmodium ovale curtisi</name>
    <dbReference type="NCBI Taxonomy" id="864141"/>
    <lineage>
        <taxon>Eukaryota</taxon>
        <taxon>Sar</taxon>
        <taxon>Alveolata</taxon>
        <taxon>Apicomplexa</taxon>
        <taxon>Aconoidasida</taxon>
        <taxon>Haemosporida</taxon>
        <taxon>Plasmodiidae</taxon>
        <taxon>Plasmodium</taxon>
        <taxon>Plasmodium (Plasmodium)</taxon>
    </lineage>
</organism>
<feature type="non-terminal residue" evidence="1">
    <location>
        <position position="1"/>
    </location>
</feature>
<reference evidence="2" key="1">
    <citation type="submission" date="2016-05" db="EMBL/GenBank/DDBJ databases">
        <authorList>
            <person name="Naeem Raeece"/>
        </authorList>
    </citation>
    <scope>NUCLEOTIDE SEQUENCE [LARGE SCALE GENOMIC DNA]</scope>
</reference>
<evidence type="ECO:0000313" key="2">
    <source>
        <dbReference type="Proteomes" id="UP000078546"/>
    </source>
</evidence>